<dbReference type="PROSITE" id="PS00087">
    <property type="entry name" value="SOD_CU_ZN_1"/>
    <property type="match status" value="1"/>
</dbReference>
<dbReference type="PANTHER" id="PTHR10003">
    <property type="entry name" value="SUPEROXIDE DISMUTASE CU-ZN -RELATED"/>
    <property type="match status" value="1"/>
</dbReference>
<keyword evidence="1" id="KW-0186">Copper</keyword>
<dbReference type="PROSITE" id="PS00332">
    <property type="entry name" value="SOD_CU_ZN_2"/>
    <property type="match status" value="1"/>
</dbReference>
<dbReference type="InterPro" id="IPR018152">
    <property type="entry name" value="SOD_Cu/Zn_BS"/>
</dbReference>
<name>M4WIJ1_PYRAP</name>
<feature type="region of interest" description="Disordered" evidence="2">
    <location>
        <begin position="125"/>
        <end position="147"/>
    </location>
</feature>
<dbReference type="SUPFAM" id="SSF49329">
    <property type="entry name" value="Cu,Zn superoxide dismutase-like"/>
    <property type="match status" value="1"/>
</dbReference>
<dbReference type="InterPro" id="IPR001424">
    <property type="entry name" value="SOD_Cu_Zn_dom"/>
</dbReference>
<proteinExistence type="evidence at transcript level"/>
<dbReference type="CDD" id="cd00305">
    <property type="entry name" value="Cu-Zn_Superoxide_Dismutase"/>
    <property type="match status" value="1"/>
</dbReference>
<dbReference type="Pfam" id="PF00080">
    <property type="entry name" value="Sod_Cu"/>
    <property type="match status" value="1"/>
</dbReference>
<comment type="catalytic activity">
    <reaction evidence="1">
        <text>2 superoxide + 2 H(+) = H2O2 + O2</text>
        <dbReference type="Rhea" id="RHEA:20696"/>
        <dbReference type="ChEBI" id="CHEBI:15378"/>
        <dbReference type="ChEBI" id="CHEBI:15379"/>
        <dbReference type="ChEBI" id="CHEBI:16240"/>
        <dbReference type="ChEBI" id="CHEBI:18421"/>
        <dbReference type="EC" id="1.15.1.1"/>
    </reaction>
</comment>
<comment type="similarity">
    <text evidence="1">Belongs to the Cu-Zn superoxide dismutase family.</text>
</comment>
<comment type="cofactor">
    <cofactor evidence="1">
        <name>Zn(2+)</name>
        <dbReference type="ChEBI" id="CHEBI:29105"/>
    </cofactor>
    <text evidence="1">Binds 1 zinc ion per subunit.</text>
</comment>
<sequence>MSGNITGLSAGAHGFHVHEFGDLSKGCDSLGNHFNPTFSHHPITEDPFRHVGDLGNLNADNDGKASIHEADHIISLTGPNSIVGRGLVIHSGKDDFGRGGDKESLRTGNSGTRVACGVIAWSLPPQLEAKGSPKDQPTESEAEAIEP</sequence>
<evidence type="ECO:0000259" key="3">
    <source>
        <dbReference type="Pfam" id="PF00080"/>
    </source>
</evidence>
<organism evidence="4">
    <name type="scientific">Pyrrhocoris apterus</name>
    <name type="common">Sap sucking bug</name>
    <name type="synonym">Cimex apterus</name>
    <dbReference type="NCBI Taxonomy" id="37000"/>
    <lineage>
        <taxon>Eukaryota</taxon>
        <taxon>Metazoa</taxon>
        <taxon>Ecdysozoa</taxon>
        <taxon>Arthropoda</taxon>
        <taxon>Hexapoda</taxon>
        <taxon>Insecta</taxon>
        <taxon>Pterygota</taxon>
        <taxon>Neoptera</taxon>
        <taxon>Paraneoptera</taxon>
        <taxon>Hemiptera</taxon>
        <taxon>Heteroptera</taxon>
        <taxon>Panheteroptera</taxon>
        <taxon>Pentatomomorpha</taxon>
        <taxon>Pyrrhocoroidea</taxon>
        <taxon>Pyrrhocoridae</taxon>
        <taxon>Pyrrhocoris</taxon>
    </lineage>
</organism>
<dbReference type="InterPro" id="IPR024134">
    <property type="entry name" value="SOD_Cu/Zn_/chaperone"/>
</dbReference>
<dbReference type="GO" id="GO:0004784">
    <property type="term" value="F:superoxide dismutase activity"/>
    <property type="evidence" value="ECO:0007669"/>
    <property type="project" value="UniProtKB-EC"/>
</dbReference>
<dbReference type="EC" id="1.15.1.1" evidence="1"/>
<dbReference type="InterPro" id="IPR036423">
    <property type="entry name" value="SOD-like_Cu/Zn_dom_sf"/>
</dbReference>
<feature type="domain" description="Superoxide dismutase copper/zinc binding" evidence="3">
    <location>
        <begin position="2"/>
        <end position="119"/>
    </location>
</feature>
<keyword evidence="1" id="KW-0862">Zinc</keyword>
<protein>
    <recommendedName>
        <fullName evidence="1">Superoxide dismutase [Cu-Zn]</fullName>
        <ecNumber evidence="1">1.15.1.1</ecNumber>
    </recommendedName>
</protein>
<dbReference type="PRINTS" id="PR00068">
    <property type="entry name" value="CUZNDISMTASE"/>
</dbReference>
<dbReference type="AlphaFoldDB" id="M4WIJ1"/>
<keyword evidence="1" id="KW-0479">Metal-binding</keyword>
<comment type="function">
    <text evidence="1">Destroys radicals which are normally produced within the cells and which are toxic to biological systems.</text>
</comment>
<comment type="cofactor">
    <cofactor evidence="1">
        <name>Cu cation</name>
        <dbReference type="ChEBI" id="CHEBI:23378"/>
    </cofactor>
    <text evidence="1">Binds 1 copper ion per subunit.</text>
</comment>
<dbReference type="GO" id="GO:0005507">
    <property type="term" value="F:copper ion binding"/>
    <property type="evidence" value="ECO:0007669"/>
    <property type="project" value="InterPro"/>
</dbReference>
<dbReference type="EMBL" id="JX560435">
    <property type="protein sequence ID" value="AGI17579.1"/>
    <property type="molecule type" value="mRNA"/>
</dbReference>
<evidence type="ECO:0000256" key="1">
    <source>
        <dbReference type="RuleBase" id="RU000393"/>
    </source>
</evidence>
<reference evidence="4" key="1">
    <citation type="journal article" date="2013" name="Proc. Natl. Acad. Sci. U.S.A.">
        <title>Autonomous regulation of the insect gut by circadian genes acting downstream of juvenile hormone signaling.</title>
        <authorList>
            <person name="Bajgar A."/>
            <person name="Jindra M."/>
            <person name="Dolezel D."/>
        </authorList>
    </citation>
    <scope>NUCLEOTIDE SEQUENCE</scope>
</reference>
<evidence type="ECO:0000313" key="4">
    <source>
        <dbReference type="EMBL" id="AGI17579.1"/>
    </source>
</evidence>
<accession>M4WIJ1</accession>
<keyword evidence="1" id="KW-0560">Oxidoreductase</keyword>
<evidence type="ECO:0000256" key="2">
    <source>
        <dbReference type="SAM" id="MobiDB-lite"/>
    </source>
</evidence>
<feature type="compositionally biased region" description="Acidic residues" evidence="2">
    <location>
        <begin position="138"/>
        <end position="147"/>
    </location>
</feature>
<dbReference type="Gene3D" id="2.60.40.200">
    <property type="entry name" value="Superoxide dismutase, copper/zinc binding domain"/>
    <property type="match status" value="1"/>
</dbReference>